<dbReference type="Pfam" id="PF03381">
    <property type="entry name" value="CDC50"/>
    <property type="match status" value="1"/>
</dbReference>
<keyword evidence="5 7" id="KW-0472">Membrane</keyword>
<accession>A0A0N0PBB2</accession>
<proteinExistence type="inferred from homology"/>
<feature type="compositionally biased region" description="Basic and acidic residues" evidence="6">
    <location>
        <begin position="132"/>
        <end position="154"/>
    </location>
</feature>
<name>A0A0N0PBB2_PAPMA</name>
<evidence type="ECO:0000256" key="4">
    <source>
        <dbReference type="ARBA" id="ARBA00022989"/>
    </source>
</evidence>
<gene>
    <name evidence="8" type="ORF">RR48_01273</name>
</gene>
<protein>
    <submittedName>
        <fullName evidence="8">Cell cycle control protein 50C</fullName>
    </submittedName>
</protein>
<evidence type="ECO:0000256" key="3">
    <source>
        <dbReference type="ARBA" id="ARBA00022692"/>
    </source>
</evidence>
<keyword evidence="3 7" id="KW-0812">Transmembrane</keyword>
<evidence type="ECO:0000256" key="7">
    <source>
        <dbReference type="SAM" id="Phobius"/>
    </source>
</evidence>
<evidence type="ECO:0000256" key="1">
    <source>
        <dbReference type="ARBA" id="ARBA00004370"/>
    </source>
</evidence>
<reference evidence="8 9" key="1">
    <citation type="journal article" date="2015" name="Nat. Commun.">
        <title>Outbred genome sequencing and CRISPR/Cas9 gene editing in butterflies.</title>
        <authorList>
            <person name="Li X."/>
            <person name="Fan D."/>
            <person name="Zhang W."/>
            <person name="Liu G."/>
            <person name="Zhang L."/>
            <person name="Zhao L."/>
            <person name="Fang X."/>
            <person name="Chen L."/>
            <person name="Dong Y."/>
            <person name="Chen Y."/>
            <person name="Ding Y."/>
            <person name="Zhao R."/>
            <person name="Feng M."/>
            <person name="Zhu Y."/>
            <person name="Feng Y."/>
            <person name="Jiang X."/>
            <person name="Zhu D."/>
            <person name="Xiang H."/>
            <person name="Feng X."/>
            <person name="Li S."/>
            <person name="Wang J."/>
            <person name="Zhang G."/>
            <person name="Kronforst M.R."/>
            <person name="Wang W."/>
        </authorList>
    </citation>
    <scope>NUCLEOTIDE SEQUENCE [LARGE SCALE GENOMIC DNA]</scope>
    <source>
        <strain evidence="8">Ya'a_city_454_Pm</strain>
        <tissue evidence="8">Whole body</tissue>
    </source>
</reference>
<evidence type="ECO:0000313" key="9">
    <source>
        <dbReference type="Proteomes" id="UP000053240"/>
    </source>
</evidence>
<keyword evidence="9" id="KW-1185">Reference proteome</keyword>
<dbReference type="AlphaFoldDB" id="A0A0N0PBB2"/>
<dbReference type="InterPro" id="IPR005045">
    <property type="entry name" value="CDC50/LEM3_fam"/>
</dbReference>
<evidence type="ECO:0000256" key="2">
    <source>
        <dbReference type="ARBA" id="ARBA00009457"/>
    </source>
</evidence>
<dbReference type="InParanoid" id="A0A0N0PBB2"/>
<dbReference type="GO" id="GO:0016020">
    <property type="term" value="C:membrane"/>
    <property type="evidence" value="ECO:0007669"/>
    <property type="project" value="UniProtKB-SubCell"/>
</dbReference>
<evidence type="ECO:0000256" key="5">
    <source>
        <dbReference type="ARBA" id="ARBA00023136"/>
    </source>
</evidence>
<evidence type="ECO:0000313" key="8">
    <source>
        <dbReference type="EMBL" id="KPJ09876.1"/>
    </source>
</evidence>
<sequence>MSIWDIGQGNFTGFLNDKFIIWMNTNLHPKPVAKVRKMSGFENGLPKDDYYFKFFYNYPPSRYNGTRTLILEAVEFAPYERSRTSGWVLLSLGLILILLGIIAYVGRKGHFFDINNIANDLPFLKRKTNKNQPKENPPEEETSLEREETNKNDI</sequence>
<dbReference type="Proteomes" id="UP000053240">
    <property type="component" value="Unassembled WGS sequence"/>
</dbReference>
<feature type="region of interest" description="Disordered" evidence="6">
    <location>
        <begin position="126"/>
        <end position="154"/>
    </location>
</feature>
<comment type="similarity">
    <text evidence="2">Belongs to the CDC50/LEM3 family.</text>
</comment>
<keyword evidence="4 7" id="KW-1133">Transmembrane helix</keyword>
<dbReference type="EMBL" id="KQ461069">
    <property type="protein sequence ID" value="KPJ09876.1"/>
    <property type="molecule type" value="Genomic_DNA"/>
</dbReference>
<organism evidence="8 9">
    <name type="scientific">Papilio machaon</name>
    <name type="common">Old World swallowtail butterfly</name>
    <dbReference type="NCBI Taxonomy" id="76193"/>
    <lineage>
        <taxon>Eukaryota</taxon>
        <taxon>Metazoa</taxon>
        <taxon>Ecdysozoa</taxon>
        <taxon>Arthropoda</taxon>
        <taxon>Hexapoda</taxon>
        <taxon>Insecta</taxon>
        <taxon>Pterygota</taxon>
        <taxon>Neoptera</taxon>
        <taxon>Endopterygota</taxon>
        <taxon>Lepidoptera</taxon>
        <taxon>Glossata</taxon>
        <taxon>Ditrysia</taxon>
        <taxon>Papilionoidea</taxon>
        <taxon>Papilionidae</taxon>
        <taxon>Papilioninae</taxon>
        <taxon>Papilio</taxon>
    </lineage>
</organism>
<dbReference type="KEGG" id="pmac:106716401"/>
<evidence type="ECO:0000256" key="6">
    <source>
        <dbReference type="SAM" id="MobiDB-lite"/>
    </source>
</evidence>
<comment type="subcellular location">
    <subcellularLocation>
        <location evidence="1">Membrane</location>
    </subcellularLocation>
</comment>
<feature type="transmembrane region" description="Helical" evidence="7">
    <location>
        <begin position="86"/>
        <end position="105"/>
    </location>
</feature>